<dbReference type="GO" id="GO:0004619">
    <property type="term" value="F:phosphoglycerate mutase activity"/>
    <property type="evidence" value="ECO:0007669"/>
    <property type="project" value="UniProtKB-EC"/>
</dbReference>
<sequence>MSKHATLIFSRHGESEWNVANIFTGWVDVDLSEKGLGEAKGAGELLKAEGLQIDLAFTSYLKRAIKTCNLALEAADQLYVPVSKTWRLNERMYGGLTGLDKKETVVKHGAEQVQIWRRSFDIPPPVLEKENKYHPCHEAKYAALDPKDVPDTECLKDTIARVMPYWEETIAPALKQGKTVFVAAHGNSIRAIVKMIEGLSDDVIPGLEIPTGTPLVYELDADLKPLASSLAVEPLKFGRYLGDAEKIKAAAEAVKNQTSAEQAADTGPGPMRSWLLSENCVFHNLHRWNVANIFTGWVDVDLSEKGLGEAKGAGELLKAEGLQIDLAFTSYLKRAPVRHSPPEKCFEKQPRFRAIKTCNLALEAADQLYVPVSKTWRLNERMYGGLTGLDKKETVVKHGAEQVQIWRRSFDIPPPVLEKENKYHPCHEAKYAALDPKDVPDTECLKDTIARVMPYWEETIAPALKQGKTVFVAAHGNSIRAIVKMIEGLSDDVIPGLEIPTGTPLVYELDADLKPLASSLAVEPLKFGRYLGDAEKIKAAAEAVKNQTKAQYVSAEQAVDTGPGPMRSWRLSENCIFHNLDRMAMVRIIPPARAKKVSSGRFEWNKGVKWANMTEVVAEGFQWMGDYESCFLVSKKVLEDDPYHLAALPVHISSLVMLNMTNVVFYVAHQLMNAYPTAAVAWFTAGCYYYMIKKYELARRFLHKALSLDSAFGPAWVAFGHAFASHDESDQALAAQLRSEAMALSTRERLTHATFQLGACCLGMGLVGLGVGCLADPVGSSKMYGLPLEASSPALRWVKVAGVRDLCLGVGTLALFYFQPSALRVFAPATLVVAASDAVLTIGGPFPAPFNHIIGVVGIGLPAQDSLVEDRCWSSCSMLVHSRVSVSCVDAGCVKRAGCEKPSFRLKA</sequence>
<evidence type="ECO:0000256" key="6">
    <source>
        <dbReference type="PIRSR" id="PIRSR613078-1"/>
    </source>
</evidence>
<dbReference type="CDD" id="cd07067">
    <property type="entry name" value="HP_PGM_like"/>
    <property type="match status" value="2"/>
</dbReference>
<dbReference type="OrthoDB" id="354304at2759"/>
<dbReference type="InterPro" id="IPR025363">
    <property type="entry name" value="DUF4267"/>
</dbReference>
<dbReference type="SUPFAM" id="SSF53254">
    <property type="entry name" value="Phosphoglycerate mutase-like"/>
    <property type="match status" value="3"/>
</dbReference>
<evidence type="ECO:0000256" key="2">
    <source>
        <dbReference type="ARBA" id="ARBA00006717"/>
    </source>
</evidence>
<evidence type="ECO:0000256" key="4">
    <source>
        <dbReference type="ARBA" id="ARBA00023152"/>
    </source>
</evidence>
<gene>
    <name evidence="10" type="primary">gpmA</name>
    <name evidence="10" type="ORF">SNAT2548_LOCUS30086</name>
</gene>
<dbReference type="HAMAP" id="MF_01039">
    <property type="entry name" value="PGAM_GpmA"/>
    <property type="match status" value="2"/>
</dbReference>
<feature type="active site" description="Proton donor/acceptor" evidence="6">
    <location>
        <position position="90"/>
    </location>
</feature>
<feature type="repeat" description="TPR" evidence="9">
    <location>
        <begin position="679"/>
        <end position="712"/>
    </location>
</feature>
<dbReference type="InterPro" id="IPR013078">
    <property type="entry name" value="His_Pase_superF_clade-1"/>
</dbReference>
<dbReference type="PROSITE" id="PS50005">
    <property type="entry name" value="TPR"/>
    <property type="match status" value="1"/>
</dbReference>
<keyword evidence="11" id="KW-1185">Reference proteome</keyword>
<dbReference type="FunFam" id="3.40.50.1240:FF:000003">
    <property type="entry name" value="2,3-bisphosphoglycerate-dependent phosphoglycerate mutase"/>
    <property type="match status" value="2"/>
</dbReference>
<name>A0A812TT43_9DINO</name>
<dbReference type="PANTHER" id="PTHR11931">
    <property type="entry name" value="PHOSPHOGLYCERATE MUTASE"/>
    <property type="match status" value="1"/>
</dbReference>
<feature type="active site" description="Tele-phosphohistidine intermediate" evidence="6">
    <location>
        <position position="12"/>
    </location>
</feature>
<feature type="site" description="Transition state stabilizer" evidence="8">
    <location>
        <position position="185"/>
    </location>
</feature>
<proteinExistence type="inferred from homology"/>
<keyword evidence="9" id="KW-0802">TPR repeat</keyword>
<dbReference type="Proteomes" id="UP000604046">
    <property type="component" value="Unassembled WGS sequence"/>
</dbReference>
<keyword evidence="4" id="KW-0324">Glycolysis</keyword>
<comment type="catalytic activity">
    <reaction evidence="1">
        <text>(2R)-2-phosphoglycerate = (2R)-3-phosphoglycerate</text>
        <dbReference type="Rhea" id="RHEA:15901"/>
        <dbReference type="ChEBI" id="CHEBI:58272"/>
        <dbReference type="ChEBI" id="CHEBI:58289"/>
        <dbReference type="EC" id="5.4.2.11"/>
    </reaction>
</comment>
<dbReference type="Gene3D" id="1.25.40.10">
    <property type="entry name" value="Tetratricopeptide repeat domain"/>
    <property type="match status" value="1"/>
</dbReference>
<evidence type="ECO:0000256" key="9">
    <source>
        <dbReference type="PROSITE-ProRule" id="PRU00339"/>
    </source>
</evidence>
<feature type="binding site" evidence="7">
    <location>
        <position position="101"/>
    </location>
    <ligand>
        <name>substrate</name>
    </ligand>
</feature>
<dbReference type="Pfam" id="PF00300">
    <property type="entry name" value="His_Phos_1"/>
    <property type="match status" value="2"/>
</dbReference>
<keyword evidence="5" id="KW-0413">Isomerase</keyword>
<feature type="binding site" evidence="7">
    <location>
        <begin position="117"/>
        <end position="118"/>
    </location>
    <ligand>
        <name>substrate</name>
    </ligand>
</feature>
<reference evidence="10" key="1">
    <citation type="submission" date="2021-02" db="EMBL/GenBank/DDBJ databases">
        <authorList>
            <person name="Dougan E. K."/>
            <person name="Rhodes N."/>
            <person name="Thang M."/>
            <person name="Chan C."/>
        </authorList>
    </citation>
    <scope>NUCLEOTIDE SEQUENCE</scope>
</reference>
<protein>
    <recommendedName>
        <fullName evidence="3">phosphoglycerate mutase (2,3-diphosphoglycerate-dependent)</fullName>
        <ecNumber evidence="3">5.4.2.11</ecNumber>
    </recommendedName>
</protein>
<dbReference type="InterPro" id="IPR019734">
    <property type="entry name" value="TPR_rpt"/>
</dbReference>
<dbReference type="SUPFAM" id="SSF48452">
    <property type="entry name" value="TPR-like"/>
    <property type="match status" value="1"/>
</dbReference>
<comment type="caution">
    <text evidence="10">The sequence shown here is derived from an EMBL/GenBank/DDBJ whole genome shotgun (WGS) entry which is preliminary data.</text>
</comment>
<dbReference type="InterPro" id="IPR029033">
    <property type="entry name" value="His_PPase_superfam"/>
</dbReference>
<dbReference type="InterPro" id="IPR005952">
    <property type="entry name" value="Phosphogly_mut1"/>
</dbReference>
<evidence type="ECO:0000256" key="3">
    <source>
        <dbReference type="ARBA" id="ARBA00012028"/>
    </source>
</evidence>
<dbReference type="InterPro" id="IPR011990">
    <property type="entry name" value="TPR-like_helical_dom_sf"/>
</dbReference>
<dbReference type="AlphaFoldDB" id="A0A812TT43"/>
<accession>A0A812TT43</accession>
<feature type="binding site" evidence="7">
    <location>
        <begin position="24"/>
        <end position="25"/>
    </location>
    <ligand>
        <name>substrate</name>
    </ligand>
</feature>
<dbReference type="EMBL" id="CAJNDS010002590">
    <property type="protein sequence ID" value="CAE7536804.1"/>
    <property type="molecule type" value="Genomic_DNA"/>
</dbReference>
<evidence type="ECO:0000313" key="10">
    <source>
        <dbReference type="EMBL" id="CAE7536804.1"/>
    </source>
</evidence>
<dbReference type="Pfam" id="PF14087">
    <property type="entry name" value="DUF4267"/>
    <property type="match status" value="1"/>
</dbReference>
<evidence type="ECO:0000313" key="11">
    <source>
        <dbReference type="Proteomes" id="UP000604046"/>
    </source>
</evidence>
<evidence type="ECO:0000256" key="5">
    <source>
        <dbReference type="ARBA" id="ARBA00023235"/>
    </source>
</evidence>
<comment type="similarity">
    <text evidence="2">Belongs to the phosphoglycerate mutase family. BPG-dependent PGAM subfamily.</text>
</comment>
<feature type="binding site" evidence="7">
    <location>
        <position position="63"/>
    </location>
    <ligand>
        <name>substrate</name>
    </ligand>
</feature>
<feature type="binding site" evidence="7">
    <location>
        <begin position="90"/>
        <end position="93"/>
    </location>
    <ligand>
        <name>substrate</name>
    </ligand>
</feature>
<evidence type="ECO:0000256" key="7">
    <source>
        <dbReference type="PIRSR" id="PIRSR613078-2"/>
    </source>
</evidence>
<dbReference type="GO" id="GO:0006096">
    <property type="term" value="P:glycolytic process"/>
    <property type="evidence" value="ECO:0007669"/>
    <property type="project" value="UniProtKB-KW"/>
</dbReference>
<evidence type="ECO:0000256" key="8">
    <source>
        <dbReference type="PIRSR" id="PIRSR613078-3"/>
    </source>
</evidence>
<feature type="binding site" evidence="7">
    <location>
        <begin position="11"/>
        <end position="18"/>
    </location>
    <ligand>
        <name>substrate</name>
    </ligand>
</feature>
<organism evidence="10 11">
    <name type="scientific">Symbiodinium natans</name>
    <dbReference type="NCBI Taxonomy" id="878477"/>
    <lineage>
        <taxon>Eukaryota</taxon>
        <taxon>Sar</taxon>
        <taxon>Alveolata</taxon>
        <taxon>Dinophyceae</taxon>
        <taxon>Suessiales</taxon>
        <taxon>Symbiodiniaceae</taxon>
        <taxon>Symbiodinium</taxon>
    </lineage>
</organism>
<dbReference type="NCBIfam" id="TIGR01258">
    <property type="entry name" value="pgm_1"/>
    <property type="match status" value="2"/>
</dbReference>
<dbReference type="NCBIfam" id="NF010713">
    <property type="entry name" value="PRK14115.1"/>
    <property type="match status" value="1"/>
</dbReference>
<dbReference type="SMART" id="SM00855">
    <property type="entry name" value="PGAM"/>
    <property type="match status" value="2"/>
</dbReference>
<dbReference type="Gene3D" id="3.40.50.1240">
    <property type="entry name" value="Phosphoglycerate mutase-like"/>
    <property type="match status" value="2"/>
</dbReference>
<dbReference type="EC" id="5.4.2.11" evidence="3"/>
<feature type="binding site" evidence="7">
    <location>
        <begin position="186"/>
        <end position="187"/>
    </location>
    <ligand>
        <name>substrate</name>
    </ligand>
</feature>
<evidence type="ECO:0000256" key="1">
    <source>
        <dbReference type="ARBA" id="ARBA00000380"/>
    </source>
</evidence>